<dbReference type="HOGENOM" id="CLU_035008_0_1_1"/>
<dbReference type="SUPFAM" id="SSF53850">
    <property type="entry name" value="Periplasmic binding protein-like II"/>
    <property type="match status" value="1"/>
</dbReference>
<dbReference type="Gene3D" id="1.20.59.10">
    <property type="entry name" value="Chorismate mutase"/>
    <property type="match status" value="1"/>
</dbReference>
<dbReference type="EMBL" id="JEMT01029310">
    <property type="protein sequence ID" value="EXX52342.1"/>
    <property type="molecule type" value="Genomic_DNA"/>
</dbReference>
<keyword evidence="8" id="KW-0963">Cytoplasm</keyword>
<dbReference type="GO" id="GO:0004106">
    <property type="term" value="F:chorismate mutase activity"/>
    <property type="evidence" value="ECO:0007669"/>
    <property type="project" value="UniProtKB-EC"/>
</dbReference>
<dbReference type="PANTHER" id="PTHR21022:SF19">
    <property type="entry name" value="PREPHENATE DEHYDRATASE-RELATED"/>
    <property type="match status" value="1"/>
</dbReference>
<dbReference type="Proteomes" id="UP000022910">
    <property type="component" value="Unassembled WGS sequence"/>
</dbReference>
<dbReference type="InterPro" id="IPR002912">
    <property type="entry name" value="ACT_dom"/>
</dbReference>
<gene>
    <name evidence="21" type="ORF">RirG_253870</name>
</gene>
<evidence type="ECO:0000256" key="6">
    <source>
        <dbReference type="ARBA" id="ARBA00013147"/>
    </source>
</evidence>
<dbReference type="SUPFAM" id="SSF55021">
    <property type="entry name" value="ACT-like"/>
    <property type="match status" value="1"/>
</dbReference>
<dbReference type="FunFam" id="3.30.70.260:FF:000012">
    <property type="entry name" value="Prephenate dehydratase"/>
    <property type="match status" value="1"/>
</dbReference>
<dbReference type="PIRSF" id="PIRSF001500">
    <property type="entry name" value="Chor_mut_pdt_Ppr"/>
    <property type="match status" value="1"/>
</dbReference>
<evidence type="ECO:0000256" key="4">
    <source>
        <dbReference type="ARBA" id="ARBA00004741"/>
    </source>
</evidence>
<dbReference type="InterPro" id="IPR045865">
    <property type="entry name" value="ACT-like_dom_sf"/>
</dbReference>
<dbReference type="OrthoDB" id="983542at2759"/>
<evidence type="ECO:0000256" key="14">
    <source>
        <dbReference type="ARBA" id="ARBA00023268"/>
    </source>
</evidence>
<comment type="pathway">
    <text evidence="4">Amino-acid biosynthesis; L-phenylalanine biosynthesis; phenylpyruvate from prephenate: step 1/1.</text>
</comment>
<evidence type="ECO:0000256" key="1">
    <source>
        <dbReference type="ARBA" id="ARBA00000824"/>
    </source>
</evidence>
<evidence type="ECO:0000259" key="20">
    <source>
        <dbReference type="PROSITE" id="PS51671"/>
    </source>
</evidence>
<dbReference type="PROSITE" id="PS51168">
    <property type="entry name" value="CHORISMATE_MUT_2"/>
    <property type="match status" value="1"/>
</dbReference>
<feature type="domain" description="Chorismate mutase" evidence="18">
    <location>
        <begin position="1"/>
        <end position="95"/>
    </location>
</feature>
<dbReference type="SMART" id="SM00830">
    <property type="entry name" value="CM_2"/>
    <property type="match status" value="1"/>
</dbReference>
<dbReference type="CDD" id="cd04905">
    <property type="entry name" value="ACT_CM-PDT"/>
    <property type="match status" value="1"/>
</dbReference>
<dbReference type="UniPathway" id="UPA00120">
    <property type="reaction ID" value="UER00203"/>
</dbReference>
<evidence type="ECO:0000313" key="21">
    <source>
        <dbReference type="EMBL" id="EXX52342.1"/>
    </source>
</evidence>
<reference evidence="21 22" key="1">
    <citation type="submission" date="2014-02" db="EMBL/GenBank/DDBJ databases">
        <title>Single nucleus genome sequencing reveals high similarity among nuclei of an endomycorrhizal fungus.</title>
        <authorList>
            <person name="Lin K."/>
            <person name="Geurts R."/>
            <person name="Zhang Z."/>
            <person name="Limpens E."/>
            <person name="Saunders D.G."/>
            <person name="Mu D."/>
            <person name="Pang E."/>
            <person name="Cao H."/>
            <person name="Cha H."/>
            <person name="Lin T."/>
            <person name="Zhou Q."/>
            <person name="Shang Y."/>
            <person name="Li Y."/>
            <person name="Ivanov S."/>
            <person name="Sharma T."/>
            <person name="Velzen R.V."/>
            <person name="Ruijter N.D."/>
            <person name="Aanen D.K."/>
            <person name="Win J."/>
            <person name="Kamoun S."/>
            <person name="Bisseling T."/>
            <person name="Huang S."/>
        </authorList>
    </citation>
    <scope>NUCLEOTIDE SEQUENCE [LARGE SCALE GENOMIC DNA]</scope>
    <source>
        <strain evidence="22">DAOM197198w</strain>
    </source>
</reference>
<dbReference type="SMR" id="A0A015I5K5"/>
<sequence length="364" mass="40627">MENVDLTFSQQIDSIDTKLVQLLNERARVSLNLEKAKEGSYEDNENNENVYVSGKENQIFDRIHRLNNGPLSSESLVSIYKEIISASVSSQKDLSIAYFGPLGSYTHQAAIVRFGDSINYLPKSTINDIFDSVEKGHTTYGIVPFENSTYGSVVTTLDRFISCKTHILAETYLRISHCLLSKSKFSSINKVYSHPQGFGQCQKYLDSHLKEAQRIDALSTSKAAEIAASEPYSAAIASITCAELYGLEVLGKDIQDAKNNVTRFFILGSSSEKPSGNDKTFILFTVDHQRPGALCDGLSVFKDHGINLLKIDSRPSSQQPWHYVFFVELQGHKEDEVVQKALNKINEFCLDVKILGSYPDQRPS</sequence>
<organism evidence="21 22">
    <name type="scientific">Rhizophagus irregularis (strain DAOM 197198w)</name>
    <name type="common">Glomus intraradices</name>
    <dbReference type="NCBI Taxonomy" id="1432141"/>
    <lineage>
        <taxon>Eukaryota</taxon>
        <taxon>Fungi</taxon>
        <taxon>Fungi incertae sedis</taxon>
        <taxon>Mucoromycota</taxon>
        <taxon>Glomeromycotina</taxon>
        <taxon>Glomeromycetes</taxon>
        <taxon>Glomerales</taxon>
        <taxon>Glomeraceae</taxon>
        <taxon>Rhizophagus</taxon>
    </lineage>
</organism>
<comment type="function">
    <text evidence="2">Catalyzes the Claisen rearrangement of chorismate to prephenate and the decarboxylation/dehydration of prephenate to phenylpyruvate.</text>
</comment>
<dbReference type="CDD" id="cd13630">
    <property type="entry name" value="PBP2_PDT_1"/>
    <property type="match status" value="1"/>
</dbReference>
<dbReference type="GO" id="GO:0009094">
    <property type="term" value="P:L-phenylalanine biosynthetic process"/>
    <property type="evidence" value="ECO:0007669"/>
    <property type="project" value="UniProtKB-UniPathway"/>
</dbReference>
<dbReference type="InterPro" id="IPR008242">
    <property type="entry name" value="Chor_mutase/pphenate_deHydtase"/>
</dbReference>
<name>A0A015I5K5_RHIIW</name>
<evidence type="ECO:0000256" key="7">
    <source>
        <dbReference type="ARBA" id="ARBA00014401"/>
    </source>
</evidence>
<evidence type="ECO:0000256" key="15">
    <source>
        <dbReference type="ARBA" id="ARBA00031175"/>
    </source>
</evidence>
<feature type="domain" description="ACT" evidence="20">
    <location>
        <begin position="282"/>
        <end position="359"/>
    </location>
</feature>
<dbReference type="PANTHER" id="PTHR21022">
    <property type="entry name" value="PREPHENATE DEHYDRATASE P PROTEIN"/>
    <property type="match status" value="1"/>
</dbReference>
<evidence type="ECO:0000256" key="12">
    <source>
        <dbReference type="ARBA" id="ARBA00023235"/>
    </source>
</evidence>
<evidence type="ECO:0000256" key="2">
    <source>
        <dbReference type="ARBA" id="ARBA00002364"/>
    </source>
</evidence>
<accession>A0A015I5K5</accession>
<keyword evidence="10" id="KW-0057">Aromatic amino acid biosynthesis</keyword>
<dbReference type="Pfam" id="PF01817">
    <property type="entry name" value="CM_2"/>
    <property type="match status" value="1"/>
</dbReference>
<dbReference type="Pfam" id="PF00800">
    <property type="entry name" value="PDT"/>
    <property type="match status" value="1"/>
</dbReference>
<evidence type="ECO:0000256" key="17">
    <source>
        <dbReference type="ARBA" id="ARBA00047848"/>
    </source>
</evidence>
<proteinExistence type="predicted"/>
<keyword evidence="12" id="KW-0413">Isomerase</keyword>
<evidence type="ECO:0000256" key="3">
    <source>
        <dbReference type="ARBA" id="ARBA00004496"/>
    </source>
</evidence>
<evidence type="ECO:0000256" key="10">
    <source>
        <dbReference type="ARBA" id="ARBA00023141"/>
    </source>
</evidence>
<dbReference type="GO" id="GO:0005737">
    <property type="term" value="C:cytoplasm"/>
    <property type="evidence" value="ECO:0007669"/>
    <property type="project" value="UniProtKB-SubCell"/>
</dbReference>
<evidence type="ECO:0000313" key="22">
    <source>
        <dbReference type="Proteomes" id="UP000022910"/>
    </source>
</evidence>
<feature type="domain" description="Prephenate dehydratase" evidence="19">
    <location>
        <begin position="95"/>
        <end position="269"/>
    </location>
</feature>
<keyword evidence="22" id="KW-1185">Reference proteome</keyword>
<dbReference type="SUPFAM" id="SSF48600">
    <property type="entry name" value="Chorismate mutase II"/>
    <property type="match status" value="1"/>
</dbReference>
<dbReference type="PROSITE" id="PS51671">
    <property type="entry name" value="ACT"/>
    <property type="match status" value="1"/>
</dbReference>
<dbReference type="Pfam" id="PF01842">
    <property type="entry name" value="ACT"/>
    <property type="match status" value="1"/>
</dbReference>
<dbReference type="OMA" id="PLMIYRE"/>
<dbReference type="Gene3D" id="3.40.190.10">
    <property type="entry name" value="Periplasmic binding protein-like II"/>
    <property type="match status" value="2"/>
</dbReference>
<dbReference type="AlphaFoldDB" id="A0A015I5K5"/>
<dbReference type="GO" id="GO:0004664">
    <property type="term" value="F:prephenate dehydratase activity"/>
    <property type="evidence" value="ECO:0007669"/>
    <property type="project" value="UniProtKB-EC"/>
</dbReference>
<comment type="catalytic activity">
    <reaction evidence="1">
        <text>chorismate = prephenate</text>
        <dbReference type="Rhea" id="RHEA:13897"/>
        <dbReference type="ChEBI" id="CHEBI:29748"/>
        <dbReference type="ChEBI" id="CHEBI:29934"/>
        <dbReference type="EC" id="5.4.99.5"/>
    </reaction>
</comment>
<dbReference type="STRING" id="1432141.A0A015I5K5"/>
<dbReference type="InterPro" id="IPR036263">
    <property type="entry name" value="Chorismate_II_sf"/>
</dbReference>
<dbReference type="Gene3D" id="3.30.70.260">
    <property type="match status" value="1"/>
</dbReference>
<evidence type="ECO:0000259" key="18">
    <source>
        <dbReference type="PROSITE" id="PS51168"/>
    </source>
</evidence>
<dbReference type="GO" id="GO:0046417">
    <property type="term" value="P:chorismate metabolic process"/>
    <property type="evidence" value="ECO:0007669"/>
    <property type="project" value="InterPro"/>
</dbReference>
<comment type="caution">
    <text evidence="21">The sequence shown here is derived from an EMBL/GenBank/DDBJ whole genome shotgun (WGS) entry which is preliminary data.</text>
</comment>
<dbReference type="PROSITE" id="PS51171">
    <property type="entry name" value="PREPHENATE_DEHYDR_3"/>
    <property type="match status" value="1"/>
</dbReference>
<dbReference type="InterPro" id="IPR001086">
    <property type="entry name" value="Preph_deHydtase"/>
</dbReference>
<comment type="pathway">
    <text evidence="5">Metabolic intermediate biosynthesis; prephenate biosynthesis; prephenate from chorismate: step 1/1.</text>
</comment>
<evidence type="ECO:0000256" key="16">
    <source>
        <dbReference type="ARBA" id="ARBA00031520"/>
    </source>
</evidence>
<keyword evidence="9" id="KW-0028">Amino-acid biosynthesis</keyword>
<dbReference type="FunFam" id="3.40.190.10:FF:000034">
    <property type="entry name" value="Chorismate mutase/prephenate dehydratase"/>
    <property type="match status" value="1"/>
</dbReference>
<keyword evidence="14" id="KW-0511">Multifunctional enzyme</keyword>
<protein>
    <recommendedName>
        <fullName evidence="7">Bifunctional chorismate mutase/prephenate dehydratase</fullName>
        <ecNumber evidence="6">4.2.1.51</ecNumber>
    </recommendedName>
    <alternativeName>
        <fullName evidence="16">Chorismate mutase-prephenate dehydratase</fullName>
    </alternativeName>
    <alternativeName>
        <fullName evidence="15">p-protein</fullName>
    </alternativeName>
</protein>
<evidence type="ECO:0000256" key="13">
    <source>
        <dbReference type="ARBA" id="ARBA00023239"/>
    </source>
</evidence>
<dbReference type="NCBIfam" id="NF008865">
    <property type="entry name" value="PRK11898.1"/>
    <property type="match status" value="1"/>
</dbReference>
<evidence type="ECO:0000256" key="5">
    <source>
        <dbReference type="ARBA" id="ARBA00004817"/>
    </source>
</evidence>
<evidence type="ECO:0000256" key="8">
    <source>
        <dbReference type="ARBA" id="ARBA00022490"/>
    </source>
</evidence>
<dbReference type="UniPathway" id="UPA00121">
    <property type="reaction ID" value="UER00345"/>
</dbReference>
<evidence type="ECO:0000256" key="9">
    <source>
        <dbReference type="ARBA" id="ARBA00022605"/>
    </source>
</evidence>
<dbReference type="InterPro" id="IPR036979">
    <property type="entry name" value="CM_dom_sf"/>
</dbReference>
<evidence type="ECO:0000256" key="11">
    <source>
        <dbReference type="ARBA" id="ARBA00023222"/>
    </source>
</evidence>
<comment type="subcellular location">
    <subcellularLocation>
        <location evidence="3">Cytoplasm</location>
    </subcellularLocation>
</comment>
<keyword evidence="11" id="KW-0584">Phenylalanine biosynthesis</keyword>
<keyword evidence="13" id="KW-0456">Lyase</keyword>
<comment type="catalytic activity">
    <reaction evidence="17">
        <text>prephenate + H(+) = 3-phenylpyruvate + CO2 + H2O</text>
        <dbReference type="Rhea" id="RHEA:21648"/>
        <dbReference type="ChEBI" id="CHEBI:15377"/>
        <dbReference type="ChEBI" id="CHEBI:15378"/>
        <dbReference type="ChEBI" id="CHEBI:16526"/>
        <dbReference type="ChEBI" id="CHEBI:18005"/>
        <dbReference type="ChEBI" id="CHEBI:29934"/>
        <dbReference type="EC" id="4.2.1.51"/>
    </reaction>
</comment>
<dbReference type="InterPro" id="IPR002701">
    <property type="entry name" value="CM_II_prokaryot"/>
</dbReference>
<dbReference type="EC" id="4.2.1.51" evidence="6"/>
<evidence type="ECO:0000259" key="19">
    <source>
        <dbReference type="PROSITE" id="PS51171"/>
    </source>
</evidence>